<comment type="caution">
    <text evidence="1">The sequence shown here is derived from an EMBL/GenBank/DDBJ whole genome shotgun (WGS) entry which is preliminary data.</text>
</comment>
<proteinExistence type="predicted"/>
<protein>
    <recommendedName>
        <fullName evidence="3">SH3 domain-containing protein</fullName>
    </recommendedName>
</protein>
<reference evidence="1 2" key="1">
    <citation type="submission" date="2013-01" db="EMBL/GenBank/DDBJ databases">
        <authorList>
            <person name="Harkins D.M."/>
            <person name="Durkin A.S."/>
            <person name="Brinkac L.M."/>
            <person name="Haft D.H."/>
            <person name="Selengut J.D."/>
            <person name="Sanka R."/>
            <person name="DePew J."/>
            <person name="Purushe J."/>
            <person name="Chanthongthip A."/>
            <person name="Lattana O."/>
            <person name="Phetsouvanh R."/>
            <person name="Newton P.N."/>
            <person name="Vinetz J.M."/>
            <person name="Sutton G.G."/>
            <person name="Nierman W.C."/>
            <person name="Fouts D.E."/>
        </authorList>
    </citation>
    <scope>NUCLEOTIDE SEQUENCE [LARGE SCALE GENOMIC DNA]</scope>
    <source>
        <strain evidence="1 2">UI 13098</strain>
    </source>
</reference>
<sequence length="311" mass="35398">MIPKLNLKRSFLFTVFLVFLTEGDLSSEESKSCFTIYPDVLVRDSPSISGKVVRQIKEPLPVDVQEYTSTLDEIEIRNRKIQSSWAKLRDGWIFGGLIKCIPKVSFAQPTSYHGDELPFSPSLVKTDWIAIYNQKDGYLRKQIPISLKREHDPGVDEDKKIKTGYRIYATGDPQILIQGLTFKEGNFPAISKKGMPLELNKSYQFTFGKNNYTIVSKGKRTAQSTPLYSEVKNYKLILYKNNEEMVINSLIIRHKIPLLVFAGDVDGDDELDFIFDLGNHYNVSSQYLYISSEKENDFFVVPVSVNSSSGC</sequence>
<gene>
    <name evidence="1" type="ORF">LEP1GSC108_3501</name>
</gene>
<organism evidence="1 2">
    <name type="scientific">Leptospira weilii str. UI 13098</name>
    <dbReference type="NCBI Taxonomy" id="1088542"/>
    <lineage>
        <taxon>Bacteria</taxon>
        <taxon>Pseudomonadati</taxon>
        <taxon>Spirochaetota</taxon>
        <taxon>Spirochaetia</taxon>
        <taxon>Leptospirales</taxon>
        <taxon>Leptospiraceae</taxon>
        <taxon>Leptospira</taxon>
    </lineage>
</organism>
<evidence type="ECO:0000313" key="2">
    <source>
        <dbReference type="Proteomes" id="UP000012118"/>
    </source>
</evidence>
<dbReference type="Proteomes" id="UP000012118">
    <property type="component" value="Unassembled WGS sequence"/>
</dbReference>
<dbReference type="EMBL" id="AHNU02000029">
    <property type="protein sequence ID" value="EMN91499.1"/>
    <property type="molecule type" value="Genomic_DNA"/>
</dbReference>
<dbReference type="RefSeq" id="WP_004502684.1">
    <property type="nucleotide sequence ID" value="NZ_AHNU02000029.1"/>
</dbReference>
<dbReference type="AlphaFoldDB" id="M6Q874"/>
<accession>M6Q874</accession>
<keyword evidence="2" id="KW-1185">Reference proteome</keyword>
<evidence type="ECO:0008006" key="3">
    <source>
        <dbReference type="Google" id="ProtNLM"/>
    </source>
</evidence>
<name>M6Q874_9LEPT</name>
<evidence type="ECO:0000313" key="1">
    <source>
        <dbReference type="EMBL" id="EMN91499.1"/>
    </source>
</evidence>